<reference evidence="2" key="2">
    <citation type="submission" date="2020-05" db="UniProtKB">
        <authorList>
            <consortium name="EnsemblMetazoa"/>
        </authorList>
    </citation>
    <scope>IDENTIFICATION</scope>
    <source>
        <strain evidence="2">IAEA</strain>
    </source>
</reference>
<evidence type="ECO:0000256" key="1">
    <source>
        <dbReference type="SAM" id="SignalP"/>
    </source>
</evidence>
<reference evidence="3" key="1">
    <citation type="submission" date="2014-03" db="EMBL/GenBank/DDBJ databases">
        <authorList>
            <person name="Aksoy S."/>
            <person name="Warren W."/>
            <person name="Wilson R.K."/>
        </authorList>
    </citation>
    <scope>NUCLEOTIDE SEQUENCE [LARGE SCALE GENOMIC DNA]</scope>
    <source>
        <strain evidence="3">IAEA</strain>
    </source>
</reference>
<sequence>MQILFQRHFIFILLLPLITNAMQSNLSTLCGCGITTTNFYIKTGSMSVFACLLKFLPLFSRRTQHERSVLYAPIKCISYVEYCFDYSISRQDREASIFKILMQVMLIVDYNSNT</sequence>
<evidence type="ECO:0000313" key="2">
    <source>
        <dbReference type="EnsemblMetazoa" id="GBRI010002-PA"/>
    </source>
</evidence>
<keyword evidence="1" id="KW-0732">Signal</keyword>
<dbReference type="PROSITE" id="PS51257">
    <property type="entry name" value="PROKAR_LIPOPROTEIN"/>
    <property type="match status" value="1"/>
</dbReference>
<evidence type="ECO:0000313" key="3">
    <source>
        <dbReference type="Proteomes" id="UP000091820"/>
    </source>
</evidence>
<proteinExistence type="predicted"/>
<dbReference type="AlphaFoldDB" id="A0A1A9W8G2"/>
<protein>
    <recommendedName>
        <fullName evidence="4">Secreted protein</fullName>
    </recommendedName>
</protein>
<feature type="signal peptide" evidence="1">
    <location>
        <begin position="1"/>
        <end position="21"/>
    </location>
</feature>
<dbReference type="VEuPathDB" id="VectorBase:GBRI010002"/>
<evidence type="ECO:0008006" key="4">
    <source>
        <dbReference type="Google" id="ProtNLM"/>
    </source>
</evidence>
<feature type="chain" id="PRO_5008400081" description="Secreted protein" evidence="1">
    <location>
        <begin position="22"/>
        <end position="114"/>
    </location>
</feature>
<keyword evidence="3" id="KW-1185">Reference proteome</keyword>
<organism evidence="2 3">
    <name type="scientific">Glossina brevipalpis</name>
    <dbReference type="NCBI Taxonomy" id="37001"/>
    <lineage>
        <taxon>Eukaryota</taxon>
        <taxon>Metazoa</taxon>
        <taxon>Ecdysozoa</taxon>
        <taxon>Arthropoda</taxon>
        <taxon>Hexapoda</taxon>
        <taxon>Insecta</taxon>
        <taxon>Pterygota</taxon>
        <taxon>Neoptera</taxon>
        <taxon>Endopterygota</taxon>
        <taxon>Diptera</taxon>
        <taxon>Brachycera</taxon>
        <taxon>Muscomorpha</taxon>
        <taxon>Hippoboscoidea</taxon>
        <taxon>Glossinidae</taxon>
        <taxon>Glossina</taxon>
    </lineage>
</organism>
<dbReference type="EnsemblMetazoa" id="GBRI010002-RA">
    <property type="protein sequence ID" value="GBRI010002-PA"/>
    <property type="gene ID" value="GBRI010002"/>
</dbReference>
<accession>A0A1A9W8G2</accession>
<dbReference type="Proteomes" id="UP000091820">
    <property type="component" value="Unassembled WGS sequence"/>
</dbReference>
<name>A0A1A9W8G2_9MUSC</name>